<dbReference type="AlphaFoldDB" id="A0A158D2J5"/>
<comment type="caution">
    <text evidence="1">The sequence shown here is derived from an EMBL/GenBank/DDBJ whole genome shotgun (WGS) entry which is preliminary data.</text>
</comment>
<organism evidence="1 2">
    <name type="scientific">Caballeronia pedi</name>
    <dbReference type="NCBI Taxonomy" id="1777141"/>
    <lineage>
        <taxon>Bacteria</taxon>
        <taxon>Pseudomonadati</taxon>
        <taxon>Pseudomonadota</taxon>
        <taxon>Betaproteobacteria</taxon>
        <taxon>Burkholderiales</taxon>
        <taxon>Burkholderiaceae</taxon>
        <taxon>Caballeronia</taxon>
    </lineage>
</organism>
<reference evidence="1" key="1">
    <citation type="submission" date="2016-01" db="EMBL/GenBank/DDBJ databases">
        <authorList>
            <person name="Peeters C."/>
        </authorList>
    </citation>
    <scope>NUCLEOTIDE SEQUENCE [LARGE SCALE GENOMIC DNA]</scope>
    <source>
        <strain evidence="1">LMG 29323</strain>
    </source>
</reference>
<dbReference type="STRING" id="1777141.AWB80_06193"/>
<gene>
    <name evidence="1" type="ORF">AWB80_06193</name>
</gene>
<dbReference type="EMBL" id="FCOE02000030">
    <property type="protein sequence ID" value="SAK88832.1"/>
    <property type="molecule type" value="Genomic_DNA"/>
</dbReference>
<evidence type="ECO:0000313" key="1">
    <source>
        <dbReference type="EMBL" id="SAK88832.1"/>
    </source>
</evidence>
<evidence type="ECO:0000313" key="2">
    <source>
        <dbReference type="Proteomes" id="UP000054911"/>
    </source>
</evidence>
<protein>
    <submittedName>
        <fullName evidence="1">Uncharacterized protein</fullName>
    </submittedName>
</protein>
<dbReference type="Proteomes" id="UP000054911">
    <property type="component" value="Unassembled WGS sequence"/>
</dbReference>
<keyword evidence="2" id="KW-1185">Reference proteome</keyword>
<name>A0A158D2J5_9BURK</name>
<sequence>MLTWTKDRPREPGVYWLEIDQGEPEALRVFQRFDEWVYAHFNQKGLYSVEAVPDDARWAGPLRPPV</sequence>
<accession>A0A158D2J5</accession>
<proteinExistence type="predicted"/>